<name>L0F8P9_DESDL</name>
<feature type="domain" description="RND related barrel-sandwich hybrid" evidence="2">
    <location>
        <begin position="66"/>
        <end position="150"/>
    </location>
</feature>
<sequence>MKRSPRTLIYRMIRVVGVGALLLLLIGSLGWVYRSNFLTGSLKVELAKQGDIEHQQTVSVVFANEETLLKAPAAGTPKFLAQEGERIRKGEPIATIQSGGVALGQDSISQSNTLVAPIGGLVYSATDGLETFLTPENLVSMDVSKILQQTVANSSESVAKSTIPQNDPTTQEAQASQSTQALQNTSGSVASGKVIGKIVNNLLPTVAVVKVDTKGYEVGKNVKMLINGQSFTAKIMRLLDDPQGLVVQFNQYIDGTSRERFQEIALVVKPTVSGILIPKSSLWIKGEEQGVYVVQESAIQYRKVKILDENDQVICVENLPHGIPVIINPRMGLDGLTINIKNVTQL</sequence>
<feature type="compositionally biased region" description="Low complexity" evidence="1">
    <location>
        <begin position="169"/>
        <end position="182"/>
    </location>
</feature>
<keyword evidence="4" id="KW-1185">Reference proteome</keyword>
<reference evidence="4" key="1">
    <citation type="submission" date="2012-02" db="EMBL/GenBank/DDBJ databases">
        <title>Complete sequence of Desulfitobacterium dichloroeliminans LMG P-21439.</title>
        <authorList>
            <person name="Lucas S."/>
            <person name="Han J."/>
            <person name="Lapidus A."/>
            <person name="Cheng J.-F."/>
            <person name="Goodwin L."/>
            <person name="Pitluck S."/>
            <person name="Peters L."/>
            <person name="Ovchinnikova G."/>
            <person name="Teshima H."/>
            <person name="Detter J.C."/>
            <person name="Han C."/>
            <person name="Tapia R."/>
            <person name="Land M."/>
            <person name="Hauser L."/>
            <person name="Kyrpides N."/>
            <person name="Ivanova N."/>
            <person name="Pagani I."/>
            <person name="Kruse T."/>
            <person name="de Vos W.M."/>
            <person name="Boon N."/>
            <person name="Smidt H."/>
            <person name="Woyke T."/>
        </authorList>
    </citation>
    <scope>NUCLEOTIDE SEQUENCE [LARGE SCALE GENOMIC DNA]</scope>
    <source>
        <strain evidence="4">LMG P-21439 / DCA1</strain>
    </source>
</reference>
<dbReference type="RefSeq" id="WP_015263170.1">
    <property type="nucleotide sequence ID" value="NC_019903.1"/>
</dbReference>
<evidence type="ECO:0000256" key="1">
    <source>
        <dbReference type="SAM" id="MobiDB-lite"/>
    </source>
</evidence>
<dbReference type="STRING" id="871963.Desdi_2792"/>
<protein>
    <recommendedName>
        <fullName evidence="2">RND related barrel-sandwich hybrid domain-containing protein</fullName>
    </recommendedName>
</protein>
<feature type="region of interest" description="Disordered" evidence="1">
    <location>
        <begin position="157"/>
        <end position="182"/>
    </location>
</feature>
<dbReference type="InterPro" id="IPR058709">
    <property type="entry name" value="BSH_RND-rel"/>
</dbReference>
<dbReference type="EMBL" id="CP003344">
    <property type="protein sequence ID" value="AGA70204.1"/>
    <property type="molecule type" value="Genomic_DNA"/>
</dbReference>
<evidence type="ECO:0000313" key="4">
    <source>
        <dbReference type="Proteomes" id="UP000010797"/>
    </source>
</evidence>
<evidence type="ECO:0000313" key="3">
    <source>
        <dbReference type="EMBL" id="AGA70204.1"/>
    </source>
</evidence>
<accession>L0F8P9</accession>
<dbReference type="eggNOG" id="COG0845">
    <property type="taxonomic scope" value="Bacteria"/>
</dbReference>
<dbReference type="HOGENOM" id="CLU_073023_0_0_9"/>
<feature type="compositionally biased region" description="Polar residues" evidence="1">
    <location>
        <begin position="157"/>
        <end position="168"/>
    </location>
</feature>
<evidence type="ECO:0000259" key="2">
    <source>
        <dbReference type="Pfam" id="PF26018"/>
    </source>
</evidence>
<dbReference type="OrthoDB" id="1792601at2"/>
<dbReference type="AlphaFoldDB" id="L0F8P9"/>
<proteinExistence type="predicted"/>
<dbReference type="KEGG" id="ddl:Desdi_2792"/>
<dbReference type="Pfam" id="PF26018">
    <property type="entry name" value="BSH_RND_rel"/>
    <property type="match status" value="1"/>
</dbReference>
<dbReference type="Proteomes" id="UP000010797">
    <property type="component" value="Chromosome"/>
</dbReference>
<gene>
    <name evidence="3" type="ordered locus">Desdi_2792</name>
</gene>
<organism evidence="3 4">
    <name type="scientific">Desulfitobacterium dichloroeliminans (strain LMG P-21439 / DCA1)</name>
    <dbReference type="NCBI Taxonomy" id="871963"/>
    <lineage>
        <taxon>Bacteria</taxon>
        <taxon>Bacillati</taxon>
        <taxon>Bacillota</taxon>
        <taxon>Clostridia</taxon>
        <taxon>Eubacteriales</taxon>
        <taxon>Desulfitobacteriaceae</taxon>
        <taxon>Desulfitobacterium</taxon>
    </lineage>
</organism>